<name>A0A9D2HE68_9BACT</name>
<dbReference type="InterPro" id="IPR012672">
    <property type="entry name" value="T3SS_YscX"/>
</dbReference>
<dbReference type="Proteomes" id="UP000824225">
    <property type="component" value="Unassembled WGS sequence"/>
</dbReference>
<organism evidence="1 2">
    <name type="scientific">Candidatus Mailhella merdigallinarum</name>
    <dbReference type="NCBI Taxonomy" id="2838658"/>
    <lineage>
        <taxon>Bacteria</taxon>
        <taxon>Pseudomonadati</taxon>
        <taxon>Thermodesulfobacteriota</taxon>
        <taxon>Desulfovibrionia</taxon>
        <taxon>Desulfovibrionales</taxon>
        <taxon>Desulfovibrionaceae</taxon>
        <taxon>Mailhella</taxon>
    </lineage>
</organism>
<dbReference type="Pfam" id="PF09474">
    <property type="entry name" value="Type_III_YscX"/>
    <property type="match status" value="1"/>
</dbReference>
<evidence type="ECO:0000313" key="2">
    <source>
        <dbReference type="Proteomes" id="UP000824225"/>
    </source>
</evidence>
<dbReference type="EMBL" id="DXAN01000023">
    <property type="protein sequence ID" value="HJA08874.1"/>
    <property type="molecule type" value="Genomic_DNA"/>
</dbReference>
<proteinExistence type="predicted"/>
<accession>A0A9D2HE68</accession>
<comment type="caution">
    <text evidence="1">The sequence shown here is derived from an EMBL/GenBank/DDBJ whole genome shotgun (WGS) entry which is preliminary data.</text>
</comment>
<reference evidence="1" key="1">
    <citation type="journal article" date="2021" name="PeerJ">
        <title>Extensive microbial diversity within the chicken gut microbiome revealed by metagenomics and culture.</title>
        <authorList>
            <person name="Gilroy R."/>
            <person name="Ravi A."/>
            <person name="Getino M."/>
            <person name="Pursley I."/>
            <person name="Horton D.L."/>
            <person name="Alikhan N.F."/>
            <person name="Baker D."/>
            <person name="Gharbi K."/>
            <person name="Hall N."/>
            <person name="Watson M."/>
            <person name="Adriaenssens E.M."/>
            <person name="Foster-Nyarko E."/>
            <person name="Jarju S."/>
            <person name="Secka A."/>
            <person name="Antonio M."/>
            <person name="Oren A."/>
            <person name="Chaudhuri R.R."/>
            <person name="La Ragione R."/>
            <person name="Hildebrand F."/>
            <person name="Pallen M.J."/>
        </authorList>
    </citation>
    <scope>NUCLEOTIDE SEQUENCE</scope>
    <source>
        <strain evidence="1">CHK186-16707</strain>
    </source>
</reference>
<dbReference type="AlphaFoldDB" id="A0A9D2HE68"/>
<reference evidence="1" key="2">
    <citation type="submission" date="2021-04" db="EMBL/GenBank/DDBJ databases">
        <authorList>
            <person name="Gilroy R."/>
        </authorList>
    </citation>
    <scope>NUCLEOTIDE SEQUENCE</scope>
    <source>
        <strain evidence="1">CHK186-16707</strain>
    </source>
</reference>
<sequence>MPGLSLNLLDPNLGIQNVMDSGNGTHMPDARPLASTVLREAGLDELYNSGAAEKQLDAALCPPVGDGSILQPENFQAELRACLDTLKDSRAPAVRAFVRDELAPLLENTELLKAYTGLMVGG</sequence>
<evidence type="ECO:0000313" key="1">
    <source>
        <dbReference type="EMBL" id="HJA08874.1"/>
    </source>
</evidence>
<gene>
    <name evidence="1" type="ORF">H9962_06770</name>
</gene>
<protein>
    <submittedName>
        <fullName evidence="1">Type III secretion protein</fullName>
    </submittedName>
</protein>